<keyword evidence="5" id="KW-1185">Reference proteome</keyword>
<comment type="caution">
    <text evidence="4">The sequence shown here is derived from an EMBL/GenBank/DDBJ whole genome shotgun (WGS) entry which is preliminary data.</text>
</comment>
<evidence type="ECO:0000256" key="1">
    <source>
        <dbReference type="PROSITE-ProRule" id="PRU00169"/>
    </source>
</evidence>
<evidence type="ECO:0000313" key="5">
    <source>
        <dbReference type="Proteomes" id="UP001519343"/>
    </source>
</evidence>
<evidence type="ECO:0000259" key="2">
    <source>
        <dbReference type="PROSITE" id="PS50110"/>
    </source>
</evidence>
<dbReference type="CDD" id="cd17532">
    <property type="entry name" value="REC_LytTR_AlgR-like"/>
    <property type="match status" value="1"/>
</dbReference>
<feature type="domain" description="Response regulatory" evidence="2">
    <location>
        <begin position="3"/>
        <end position="117"/>
    </location>
</feature>
<dbReference type="SUPFAM" id="SSF52172">
    <property type="entry name" value="CheY-like"/>
    <property type="match status" value="1"/>
</dbReference>
<reference evidence="4 5" key="1">
    <citation type="submission" date="2021-03" db="EMBL/GenBank/DDBJ databases">
        <title>Genomic Encyclopedia of Type Strains, Phase IV (KMG-IV): sequencing the most valuable type-strain genomes for metagenomic binning, comparative biology and taxonomic classification.</title>
        <authorList>
            <person name="Goeker M."/>
        </authorList>
    </citation>
    <scope>NUCLEOTIDE SEQUENCE [LARGE SCALE GENOMIC DNA]</scope>
    <source>
        <strain evidence="4 5">DSM 24738</strain>
    </source>
</reference>
<evidence type="ECO:0000313" key="4">
    <source>
        <dbReference type="EMBL" id="MBP1932804.1"/>
    </source>
</evidence>
<dbReference type="Pfam" id="PF04397">
    <property type="entry name" value="LytTR"/>
    <property type="match status" value="1"/>
</dbReference>
<dbReference type="PANTHER" id="PTHR37299:SF1">
    <property type="entry name" value="STAGE 0 SPORULATION PROTEIN A HOMOLOG"/>
    <property type="match status" value="1"/>
</dbReference>
<protein>
    <submittedName>
        <fullName evidence="4">Two-component system LytT family response regulator/two-component system response regulator LytT</fullName>
    </submittedName>
</protein>
<dbReference type="Gene3D" id="2.40.50.1020">
    <property type="entry name" value="LytTr DNA-binding domain"/>
    <property type="match status" value="1"/>
</dbReference>
<dbReference type="PANTHER" id="PTHR37299">
    <property type="entry name" value="TRANSCRIPTIONAL REGULATOR-RELATED"/>
    <property type="match status" value="1"/>
</dbReference>
<dbReference type="InterPro" id="IPR001789">
    <property type="entry name" value="Sig_transdc_resp-reg_receiver"/>
</dbReference>
<accession>A0ABS4GRB8</accession>
<dbReference type="Proteomes" id="UP001519343">
    <property type="component" value="Unassembled WGS sequence"/>
</dbReference>
<evidence type="ECO:0000259" key="3">
    <source>
        <dbReference type="PROSITE" id="PS50930"/>
    </source>
</evidence>
<dbReference type="Pfam" id="PF00072">
    <property type="entry name" value="Response_reg"/>
    <property type="match status" value="1"/>
</dbReference>
<name>A0ABS4GRB8_9BACL</name>
<dbReference type="InterPro" id="IPR007492">
    <property type="entry name" value="LytTR_DNA-bd_dom"/>
</dbReference>
<dbReference type="SMART" id="SM00850">
    <property type="entry name" value="LytTR"/>
    <property type="match status" value="1"/>
</dbReference>
<dbReference type="EMBL" id="JAGGKT010000008">
    <property type="protein sequence ID" value="MBP1932804.1"/>
    <property type="molecule type" value="Genomic_DNA"/>
</dbReference>
<dbReference type="SMART" id="SM00448">
    <property type="entry name" value="REC"/>
    <property type="match status" value="1"/>
</dbReference>
<feature type="modified residue" description="4-aspartylphosphate" evidence="1">
    <location>
        <position position="54"/>
    </location>
</feature>
<dbReference type="InterPro" id="IPR046947">
    <property type="entry name" value="LytR-like"/>
</dbReference>
<dbReference type="Gene3D" id="3.40.50.2300">
    <property type="match status" value="1"/>
</dbReference>
<dbReference type="InterPro" id="IPR011006">
    <property type="entry name" value="CheY-like_superfamily"/>
</dbReference>
<feature type="domain" description="HTH LytTR-type" evidence="3">
    <location>
        <begin position="147"/>
        <end position="252"/>
    </location>
</feature>
<gene>
    <name evidence="4" type="ORF">J2Z37_002815</name>
</gene>
<keyword evidence="1" id="KW-0597">Phosphoprotein</keyword>
<proteinExistence type="predicted"/>
<sequence>MIRVLIVDDELPAREELLFLLESFPEVEVVGEATHGEEALEQVHEAAPDVLFLDIDMFDMSGLKVASELKKFPTPPLVIFSTAYREYALNAFELDAIDYVTKPYQQERIGKALGKVELLLNKKESKMIRQVQKMIQKLTNNQTNRKIIGEKDGKLIPLSPKDILFLEADGKKTMLYTKYAVYTTKYNLNEWEEVHGDYSFYRTHRSYIVNINQIEEVIPWFNYTMKLKIEGCPHEIPVSRSYVKGLKEMLSY</sequence>
<dbReference type="PROSITE" id="PS50110">
    <property type="entry name" value="RESPONSE_REGULATORY"/>
    <property type="match status" value="1"/>
</dbReference>
<organism evidence="4 5">
    <name type="scientific">Ammoniphilus resinae</name>
    <dbReference type="NCBI Taxonomy" id="861532"/>
    <lineage>
        <taxon>Bacteria</taxon>
        <taxon>Bacillati</taxon>
        <taxon>Bacillota</taxon>
        <taxon>Bacilli</taxon>
        <taxon>Bacillales</taxon>
        <taxon>Paenibacillaceae</taxon>
        <taxon>Aneurinibacillus group</taxon>
        <taxon>Ammoniphilus</taxon>
    </lineage>
</organism>
<dbReference type="RefSeq" id="WP_209810843.1">
    <property type="nucleotide sequence ID" value="NZ_JAGGKT010000008.1"/>
</dbReference>
<dbReference type="PROSITE" id="PS50930">
    <property type="entry name" value="HTH_LYTTR"/>
    <property type="match status" value="1"/>
</dbReference>